<dbReference type="Proteomes" id="UP000633278">
    <property type="component" value="Unassembled WGS sequence"/>
</dbReference>
<keyword evidence="5" id="KW-0408">Iron</keyword>
<evidence type="ECO:0000313" key="8">
    <source>
        <dbReference type="EMBL" id="GGH01669.1"/>
    </source>
</evidence>
<accession>A0A917I114</accession>
<evidence type="ECO:0000256" key="3">
    <source>
        <dbReference type="ARBA" id="ARBA00022723"/>
    </source>
</evidence>
<evidence type="ECO:0000256" key="6">
    <source>
        <dbReference type="ARBA" id="ARBA00023014"/>
    </source>
</evidence>
<keyword evidence="9" id="KW-1185">Reference proteome</keyword>
<dbReference type="PROSITE" id="PS51296">
    <property type="entry name" value="RIESKE"/>
    <property type="match status" value="1"/>
</dbReference>
<dbReference type="Gene3D" id="2.102.10.10">
    <property type="entry name" value="Rieske [2Fe-2S] iron-sulphur domain"/>
    <property type="match status" value="1"/>
</dbReference>
<keyword evidence="3" id="KW-0479">Metal-binding</keyword>
<evidence type="ECO:0000256" key="4">
    <source>
        <dbReference type="ARBA" id="ARBA00023002"/>
    </source>
</evidence>
<dbReference type="RefSeq" id="WP_188599238.1">
    <property type="nucleotide sequence ID" value="NZ_BMJW01000002.1"/>
</dbReference>
<dbReference type="PANTHER" id="PTHR43756">
    <property type="entry name" value="CHOLINE MONOOXYGENASE, CHLOROPLASTIC"/>
    <property type="match status" value="1"/>
</dbReference>
<keyword evidence="4" id="KW-0560">Oxidoreductase</keyword>
<dbReference type="CDD" id="cd00680">
    <property type="entry name" value="RHO_alpha_C"/>
    <property type="match status" value="1"/>
</dbReference>
<dbReference type="PRINTS" id="PR00090">
    <property type="entry name" value="RNGDIOXGNASE"/>
</dbReference>
<dbReference type="SUPFAM" id="SSF55961">
    <property type="entry name" value="Bet v1-like"/>
    <property type="match status" value="1"/>
</dbReference>
<dbReference type="Pfam" id="PF00848">
    <property type="entry name" value="Ring_hydroxyl_A"/>
    <property type="match status" value="1"/>
</dbReference>
<comment type="cofactor">
    <cofactor evidence="1">
        <name>Fe cation</name>
        <dbReference type="ChEBI" id="CHEBI:24875"/>
    </cofactor>
</comment>
<dbReference type="AlphaFoldDB" id="A0A917I114"/>
<evidence type="ECO:0000256" key="5">
    <source>
        <dbReference type="ARBA" id="ARBA00023004"/>
    </source>
</evidence>
<dbReference type="EMBL" id="BMJW01000002">
    <property type="protein sequence ID" value="GGH01669.1"/>
    <property type="molecule type" value="Genomic_DNA"/>
</dbReference>
<reference evidence="8" key="2">
    <citation type="submission" date="2020-09" db="EMBL/GenBank/DDBJ databases">
        <authorList>
            <person name="Sun Q."/>
            <person name="Zhou Y."/>
        </authorList>
    </citation>
    <scope>NUCLEOTIDE SEQUENCE</scope>
    <source>
        <strain evidence="8">CGMCC 1.15763</strain>
    </source>
</reference>
<dbReference type="SUPFAM" id="SSF50022">
    <property type="entry name" value="ISP domain"/>
    <property type="match status" value="1"/>
</dbReference>
<dbReference type="PANTHER" id="PTHR43756:SF5">
    <property type="entry name" value="CHOLINE MONOOXYGENASE, CHLOROPLASTIC"/>
    <property type="match status" value="1"/>
</dbReference>
<proteinExistence type="predicted"/>
<keyword evidence="2" id="KW-0001">2Fe-2S</keyword>
<dbReference type="CDD" id="cd03469">
    <property type="entry name" value="Rieske_RO_Alpha_N"/>
    <property type="match status" value="1"/>
</dbReference>
<feature type="domain" description="Rieske" evidence="7">
    <location>
        <begin position="28"/>
        <end position="136"/>
    </location>
</feature>
<dbReference type="InterPro" id="IPR015879">
    <property type="entry name" value="Ring_hydroxy_dOase_asu_C_dom"/>
</dbReference>
<dbReference type="InterPro" id="IPR017941">
    <property type="entry name" value="Rieske_2Fe-2S"/>
</dbReference>
<comment type="caution">
    <text evidence="8">The sequence shown here is derived from an EMBL/GenBank/DDBJ whole genome shotgun (WGS) entry which is preliminary data.</text>
</comment>
<evidence type="ECO:0000256" key="2">
    <source>
        <dbReference type="ARBA" id="ARBA00022714"/>
    </source>
</evidence>
<sequence>MKALIKPKEYFDEKTLNREQIELFGSTWNFVCFKQDLLKENDFITAQIGGVPVVVQNLRGVIKAFKNVCSHRHSIIQTVEKGNRSLMCPYHGWAYDKKGIPKGIPKKPLFNFTKEELVCLKLKEYQLETCGALVFVKVSDDLLSLKEYLGELYTEVEEITGAFGELIDVNKITIKANWKILVENTLESYHVNLIHEETLKRLEPSGMEFNFINNHSTWRAPLKLREDDKKLLRVHKPFQERPYKIEGYEHLMLFPNTLISSTYGISFNLSTITPIDSESSIFTSYVFMTKILNPIEDKKPIQKVYEQSLIDFNRKVFDEDKEICQKVQIGVRYSNYDGELSDEEERVCEFQKAYKNYLK</sequence>
<name>A0A917I114_9FLAO</name>
<protein>
    <submittedName>
        <fullName evidence="8">(2Fe-2S)-binding protein</fullName>
    </submittedName>
</protein>
<gene>
    <name evidence="8" type="ORF">GCM10011416_20560</name>
</gene>
<organism evidence="8 9">
    <name type="scientific">Polaribacter pacificus</name>
    <dbReference type="NCBI Taxonomy" id="1775173"/>
    <lineage>
        <taxon>Bacteria</taxon>
        <taxon>Pseudomonadati</taxon>
        <taxon>Bacteroidota</taxon>
        <taxon>Flavobacteriia</taxon>
        <taxon>Flavobacteriales</taxon>
        <taxon>Flavobacteriaceae</taxon>
    </lineage>
</organism>
<dbReference type="InterPro" id="IPR001663">
    <property type="entry name" value="Rng_hydr_dOase-A"/>
</dbReference>
<evidence type="ECO:0000256" key="1">
    <source>
        <dbReference type="ARBA" id="ARBA00001962"/>
    </source>
</evidence>
<dbReference type="InterPro" id="IPR036922">
    <property type="entry name" value="Rieske_2Fe-2S_sf"/>
</dbReference>
<dbReference type="GO" id="GO:0016491">
    <property type="term" value="F:oxidoreductase activity"/>
    <property type="evidence" value="ECO:0007669"/>
    <property type="project" value="UniProtKB-KW"/>
</dbReference>
<dbReference type="GO" id="GO:0051537">
    <property type="term" value="F:2 iron, 2 sulfur cluster binding"/>
    <property type="evidence" value="ECO:0007669"/>
    <property type="project" value="UniProtKB-KW"/>
</dbReference>
<keyword evidence="6" id="KW-0411">Iron-sulfur</keyword>
<dbReference type="GO" id="GO:0005506">
    <property type="term" value="F:iron ion binding"/>
    <property type="evidence" value="ECO:0007669"/>
    <property type="project" value="InterPro"/>
</dbReference>
<dbReference type="Gene3D" id="3.90.380.10">
    <property type="entry name" value="Naphthalene 1,2-dioxygenase Alpha Subunit, Chain A, domain 1"/>
    <property type="match status" value="2"/>
</dbReference>
<evidence type="ECO:0000259" key="7">
    <source>
        <dbReference type="PROSITE" id="PS51296"/>
    </source>
</evidence>
<evidence type="ECO:0000313" key="9">
    <source>
        <dbReference type="Proteomes" id="UP000633278"/>
    </source>
</evidence>
<dbReference type="Pfam" id="PF00355">
    <property type="entry name" value="Rieske"/>
    <property type="match status" value="1"/>
</dbReference>
<reference evidence="8" key="1">
    <citation type="journal article" date="2014" name="Int. J. Syst. Evol. Microbiol.">
        <title>Complete genome sequence of Corynebacterium casei LMG S-19264T (=DSM 44701T), isolated from a smear-ripened cheese.</title>
        <authorList>
            <consortium name="US DOE Joint Genome Institute (JGI-PGF)"/>
            <person name="Walter F."/>
            <person name="Albersmeier A."/>
            <person name="Kalinowski J."/>
            <person name="Ruckert C."/>
        </authorList>
    </citation>
    <scope>NUCLEOTIDE SEQUENCE</scope>
    <source>
        <strain evidence="8">CGMCC 1.15763</strain>
    </source>
</reference>